<feature type="compositionally biased region" description="Basic and acidic residues" evidence="1">
    <location>
        <begin position="1"/>
        <end position="16"/>
    </location>
</feature>
<feature type="region of interest" description="Disordered" evidence="1">
    <location>
        <begin position="1"/>
        <end position="23"/>
    </location>
</feature>
<evidence type="ECO:0000313" key="2">
    <source>
        <dbReference type="EMBL" id="KRY06185.1"/>
    </source>
</evidence>
<evidence type="ECO:0000256" key="1">
    <source>
        <dbReference type="SAM" id="MobiDB-lite"/>
    </source>
</evidence>
<dbReference type="InParanoid" id="A0A0V0Z0X1"/>
<evidence type="ECO:0000313" key="3">
    <source>
        <dbReference type="Proteomes" id="UP000054776"/>
    </source>
</evidence>
<dbReference type="Proteomes" id="UP000054776">
    <property type="component" value="Unassembled WGS sequence"/>
</dbReference>
<sequence>MERKTATRVNSSERKKPVASPSFTSKQQLWTICQLLILPLY</sequence>
<dbReference type="EMBL" id="JYDH01003234">
    <property type="protein sequence ID" value="KRY06185.1"/>
    <property type="molecule type" value="Genomic_DNA"/>
</dbReference>
<comment type="caution">
    <text evidence="2">The sequence shown here is derived from an EMBL/GenBank/DDBJ whole genome shotgun (WGS) entry which is preliminary data.</text>
</comment>
<proteinExistence type="predicted"/>
<name>A0A0V0Z0X1_TRISP</name>
<gene>
    <name evidence="2" type="ORF">T01_3739</name>
</gene>
<dbReference type="AlphaFoldDB" id="A0A0V0Z0X1"/>
<organism evidence="2 3">
    <name type="scientific">Trichinella spiralis</name>
    <name type="common">Trichina worm</name>
    <dbReference type="NCBI Taxonomy" id="6334"/>
    <lineage>
        <taxon>Eukaryota</taxon>
        <taxon>Metazoa</taxon>
        <taxon>Ecdysozoa</taxon>
        <taxon>Nematoda</taxon>
        <taxon>Enoplea</taxon>
        <taxon>Dorylaimia</taxon>
        <taxon>Trichinellida</taxon>
        <taxon>Trichinellidae</taxon>
        <taxon>Trichinella</taxon>
    </lineage>
</organism>
<reference evidence="2 3" key="1">
    <citation type="submission" date="2015-01" db="EMBL/GenBank/DDBJ databases">
        <title>Evolution of Trichinella species and genotypes.</title>
        <authorList>
            <person name="Korhonen P.K."/>
            <person name="Edoardo P."/>
            <person name="Giuseppe L.R."/>
            <person name="Gasser R.B."/>
        </authorList>
    </citation>
    <scope>NUCLEOTIDE SEQUENCE [LARGE SCALE GENOMIC DNA]</scope>
    <source>
        <strain evidence="2">ISS3</strain>
    </source>
</reference>
<keyword evidence="3" id="KW-1185">Reference proteome</keyword>
<accession>A0A0V0Z0X1</accession>
<protein>
    <submittedName>
        <fullName evidence="2">Uncharacterized protein</fullName>
    </submittedName>
</protein>